<evidence type="ECO:0000256" key="6">
    <source>
        <dbReference type="HAMAP-Rule" id="MF_01106"/>
    </source>
</evidence>
<evidence type="ECO:0000256" key="3">
    <source>
        <dbReference type="ARBA" id="ARBA00022679"/>
    </source>
</evidence>
<feature type="binding site" evidence="6">
    <location>
        <position position="263"/>
    </location>
    <ligand>
        <name>substrate</name>
    </ligand>
</feature>
<comment type="pathway">
    <text evidence="6">Amino-acid biosynthesis; L-arginine biosynthesis; L-ornithine and N-acetyl-L-glutamate from L-glutamate and N(2)-acetyl-L-ornithine (cyclic): step 1/1.</text>
</comment>
<dbReference type="InterPro" id="IPR002813">
    <property type="entry name" value="Arg_biosynth_ArgJ"/>
</dbReference>
<dbReference type="Proteomes" id="UP000234239">
    <property type="component" value="Unassembled WGS sequence"/>
</dbReference>
<dbReference type="GO" id="GO:0004042">
    <property type="term" value="F:L-glutamate N-acetyltransferase activity"/>
    <property type="evidence" value="ECO:0007669"/>
    <property type="project" value="UniProtKB-UniRule"/>
</dbReference>
<comment type="function">
    <text evidence="6">Catalyzes two activities which are involved in the cyclic version of arginine biosynthesis: the synthesis of N-acetylglutamate from glutamate and acetyl-CoA as the acetyl donor, and of ornithine by transacetylation between N(2)-acetylornithine and glutamate.</text>
</comment>
<dbReference type="EC" id="2.3.1.35" evidence="6"/>
<comment type="subcellular location">
    <subcellularLocation>
        <location evidence="6">Cytoplasm</location>
    </subcellularLocation>
</comment>
<keyword evidence="9" id="KW-1185">Reference proteome</keyword>
<feature type="site" description="Involved in the stabilization of negative charge on the oxyanion by the formation of the oxyanion hole" evidence="6">
    <location>
        <position position="114"/>
    </location>
</feature>
<dbReference type="EMBL" id="PKGY01000001">
    <property type="protein sequence ID" value="PKZ23115.1"/>
    <property type="molecule type" value="Genomic_DNA"/>
</dbReference>
<dbReference type="NCBIfam" id="NF003802">
    <property type="entry name" value="PRK05388.1"/>
    <property type="match status" value="1"/>
</dbReference>
<dbReference type="EMBL" id="CP014160">
    <property type="protein sequence ID" value="AMB94878.1"/>
    <property type="molecule type" value="Genomic_DNA"/>
</dbReference>
<proteinExistence type="inferred from homology"/>
<comment type="subunit">
    <text evidence="2 6">Heterotetramer of two alpha and two beta chains.</text>
</comment>
<keyword evidence="5 6" id="KW-0012">Acyltransferase</keyword>
<feature type="binding site" evidence="6">
    <location>
        <position position="395"/>
    </location>
    <ligand>
        <name>substrate</name>
    </ligand>
</feature>
<dbReference type="AlphaFoldDB" id="A0A0X8FCM0"/>
<dbReference type="Gene3D" id="3.10.20.340">
    <property type="entry name" value="ArgJ beta chain, C-terminal domain"/>
    <property type="match status" value="1"/>
</dbReference>
<dbReference type="UniPathway" id="UPA00068">
    <property type="reaction ID" value="UER00106"/>
</dbReference>
<feature type="site" description="Involved in the stabilization of negative charge on the oxyanion by the formation of the oxyanion hole" evidence="6">
    <location>
        <position position="115"/>
    </location>
</feature>
<dbReference type="EC" id="2.3.1.1" evidence="6"/>
<reference evidence="9" key="2">
    <citation type="submission" date="2016-01" db="EMBL/GenBank/DDBJ databases">
        <title>Six Aerococcus type strain genome sequencing and assembly using PacBio and Illumina Hiseq.</title>
        <authorList>
            <person name="Carkaci D."/>
            <person name="Dargis R."/>
            <person name="Nielsen X.C."/>
            <person name="Skovgaard O."/>
            <person name="Fuursted K."/>
            <person name="Christensen J.J."/>
        </authorList>
    </citation>
    <scope>NUCLEOTIDE SEQUENCE [LARGE SCALE GENOMIC DNA]</scope>
    <source>
        <strain evidence="9">CCUG43001</strain>
    </source>
</reference>
<dbReference type="SUPFAM" id="SSF56266">
    <property type="entry name" value="DmpA/ArgJ-like"/>
    <property type="match status" value="1"/>
</dbReference>
<dbReference type="GO" id="GO:0006526">
    <property type="term" value="P:L-arginine biosynthetic process"/>
    <property type="evidence" value="ECO:0007669"/>
    <property type="project" value="UniProtKB-UniRule"/>
</dbReference>
<dbReference type="FunFam" id="3.10.20.340:FF:000002">
    <property type="entry name" value="Arginine biosynthesis bifunctional protein ArgJ, mitochondrial"/>
    <property type="match status" value="1"/>
</dbReference>
<evidence type="ECO:0000313" key="9">
    <source>
        <dbReference type="Proteomes" id="UP000069912"/>
    </source>
</evidence>
<sequence length="395" mass="42003">MRDVLNQGLASIPGLETCGAHLGFKYKKKDMGLIYFPDGAEVAGVFTQNPVQAHPVRFCQDQLEASKRFKLIAVNSGNANACNGPAGWEALKTCQASLCEALKIGEDEFLMASTGVIGEAFDVSPLVSACDSLCGQLGTASSDDFAQAILTTDTCTKQVAYQFDHYRIAGVAKGSGMIHPNMGTMLAFIATDADLSQVQLGKVLHQVTQTTFNRITVDGDTSTNDSAFLAATGQAGPADVDQFAQDLEVVMRDLAQMIVRDGEGATKFVTVAVEGAQDEDQAVSVAKSVATSNLVKTALYGEDANWGRVLAAAGYAEGLPIDPDRLTIAFASAGGTITPYQAGQGQGMDEDLARQILHEEDIQIHLSLGLGQAQARVWTCDFSHDYIKINAEYRS</sequence>
<evidence type="ECO:0000313" key="7">
    <source>
        <dbReference type="EMBL" id="AMB94878.1"/>
    </source>
</evidence>
<keyword evidence="6" id="KW-0963">Cytoplasm</keyword>
<dbReference type="GO" id="GO:0005737">
    <property type="term" value="C:cytoplasm"/>
    <property type="evidence" value="ECO:0007669"/>
    <property type="project" value="UniProtKB-SubCell"/>
</dbReference>
<reference evidence="7 9" key="1">
    <citation type="journal article" date="2016" name="Genome Announc.">
        <title>Complete Genome Sequences of Aerococcus christensenii CCUG 28831T, Aerococcus sanguinicola CCUG 43001T, Aerococcus urinae CCUG 36881T, Aerococcus urinaeequi CCUG 28094T, Aerococcus urinaehominis CCUG 42038 BT, and Aerococcus viridans CCUG 4311T.</title>
        <authorList>
            <person name="Carkaci D."/>
            <person name="Dargis R."/>
            <person name="Nielsen X.C."/>
            <person name="Skovgaard O."/>
            <person name="Fuursted K."/>
            <person name="Christensen J.J."/>
        </authorList>
    </citation>
    <scope>NUCLEOTIDE SEQUENCE [LARGE SCALE GENOMIC DNA]</scope>
    <source>
        <strain evidence="7 9">CCUG43001</strain>
    </source>
</reference>
<protein>
    <recommendedName>
        <fullName evidence="6">Arginine biosynthesis bifunctional protein ArgJ</fullName>
    </recommendedName>
    <domain>
        <recommendedName>
            <fullName evidence="6">Glutamate N-acetyltransferase</fullName>
            <ecNumber evidence="6">2.3.1.35</ecNumber>
        </recommendedName>
        <alternativeName>
            <fullName evidence="6">Ornithine acetyltransferase</fullName>
            <shortName evidence="6">OATase</shortName>
        </alternativeName>
        <alternativeName>
            <fullName evidence="6">Ornithine transacetylase</fullName>
        </alternativeName>
    </domain>
    <domain>
        <recommendedName>
            <fullName evidence="6">Amino-acid acetyltransferase</fullName>
            <ecNumber evidence="6">2.3.1.1</ecNumber>
        </recommendedName>
        <alternativeName>
            <fullName evidence="6">N-acetylglutamate synthase</fullName>
            <shortName evidence="6">AGSase</shortName>
        </alternativeName>
    </domain>
    <component>
        <recommendedName>
            <fullName evidence="6">Arginine biosynthesis bifunctional protein ArgJ alpha chain</fullName>
        </recommendedName>
    </component>
    <component>
        <recommendedName>
            <fullName evidence="6">Arginine biosynthesis bifunctional protein ArgJ beta chain</fullName>
        </recommendedName>
    </component>
</protein>
<dbReference type="Proteomes" id="UP000069912">
    <property type="component" value="Chromosome"/>
</dbReference>
<feature type="binding site" evidence="6">
    <location>
        <position position="173"/>
    </location>
    <ligand>
        <name>substrate</name>
    </ligand>
</feature>
<dbReference type="NCBIfam" id="TIGR00120">
    <property type="entry name" value="ArgJ"/>
    <property type="match status" value="1"/>
</dbReference>
<dbReference type="Gene3D" id="3.60.70.12">
    <property type="entry name" value="L-amino peptidase D-ALA esterase/amidase"/>
    <property type="match status" value="1"/>
</dbReference>
<dbReference type="Pfam" id="PF01960">
    <property type="entry name" value="ArgJ"/>
    <property type="match status" value="1"/>
</dbReference>
<dbReference type="InterPro" id="IPR016117">
    <property type="entry name" value="ArgJ-like_dom_sf"/>
</dbReference>
<feature type="binding site" evidence="6">
    <location>
        <position position="390"/>
    </location>
    <ligand>
        <name>substrate</name>
    </ligand>
</feature>
<keyword evidence="6" id="KW-0055">Arginine biosynthesis</keyword>
<comment type="catalytic activity">
    <reaction evidence="6">
        <text>N(2)-acetyl-L-ornithine + L-glutamate = N-acetyl-L-glutamate + L-ornithine</text>
        <dbReference type="Rhea" id="RHEA:15349"/>
        <dbReference type="ChEBI" id="CHEBI:29985"/>
        <dbReference type="ChEBI" id="CHEBI:44337"/>
        <dbReference type="ChEBI" id="CHEBI:46911"/>
        <dbReference type="ChEBI" id="CHEBI:57805"/>
        <dbReference type="EC" id="2.3.1.35"/>
    </reaction>
</comment>
<feature type="binding site" evidence="6">
    <location>
        <position position="184"/>
    </location>
    <ligand>
        <name>substrate</name>
    </ligand>
</feature>
<keyword evidence="3 6" id="KW-0808">Transferase</keyword>
<reference evidence="8 10" key="3">
    <citation type="submission" date="2017-12" db="EMBL/GenBank/DDBJ databases">
        <title>Phylogenetic diversity of female urinary microbiome.</title>
        <authorList>
            <person name="Thomas-White K."/>
            <person name="Wolfe A.J."/>
        </authorList>
    </citation>
    <scope>NUCLEOTIDE SEQUENCE [LARGE SCALE GENOMIC DNA]</scope>
    <source>
        <strain evidence="8 10">UMB0139</strain>
    </source>
</reference>
<keyword evidence="4 6" id="KW-0068">Autocatalytic cleavage</keyword>
<comment type="similarity">
    <text evidence="1 6">Belongs to the ArgJ family.</text>
</comment>
<feature type="active site" description="Nucleophile" evidence="6">
    <location>
        <position position="184"/>
    </location>
</feature>
<feature type="binding site" evidence="6">
    <location>
        <position position="151"/>
    </location>
    <ligand>
        <name>substrate</name>
    </ligand>
</feature>
<keyword evidence="6" id="KW-0028">Amino-acid biosynthesis</keyword>
<dbReference type="PANTHER" id="PTHR23100">
    <property type="entry name" value="ARGININE BIOSYNTHESIS BIFUNCTIONAL PROTEIN ARGJ"/>
    <property type="match status" value="1"/>
</dbReference>
<dbReference type="InterPro" id="IPR042195">
    <property type="entry name" value="ArgJ_beta_C"/>
</dbReference>
<evidence type="ECO:0000256" key="5">
    <source>
        <dbReference type="ARBA" id="ARBA00023315"/>
    </source>
</evidence>
<dbReference type="KEGG" id="asan:AWM72_08970"/>
<evidence type="ECO:0000256" key="1">
    <source>
        <dbReference type="ARBA" id="ARBA00006774"/>
    </source>
</evidence>
<evidence type="ECO:0000313" key="8">
    <source>
        <dbReference type="EMBL" id="PKZ23115.1"/>
    </source>
</evidence>
<dbReference type="RefSeq" id="WP_067976392.1">
    <property type="nucleotide sequence ID" value="NZ_CAJHKM010000003.1"/>
</dbReference>
<dbReference type="GeneID" id="92904201"/>
<dbReference type="GO" id="GO:0006592">
    <property type="term" value="P:ornithine biosynthetic process"/>
    <property type="evidence" value="ECO:0007669"/>
    <property type="project" value="TreeGrafter"/>
</dbReference>
<evidence type="ECO:0000313" key="10">
    <source>
        <dbReference type="Proteomes" id="UP000234239"/>
    </source>
</evidence>
<feature type="chain" id="PRO_5034527947" description="Arginine biosynthesis bifunctional protein ArgJ beta chain" evidence="6">
    <location>
        <begin position="184"/>
        <end position="395"/>
    </location>
</feature>
<keyword evidence="6" id="KW-0511">Multifunctional enzyme</keyword>
<comment type="catalytic activity">
    <reaction evidence="6">
        <text>L-glutamate + acetyl-CoA = N-acetyl-L-glutamate + CoA + H(+)</text>
        <dbReference type="Rhea" id="RHEA:24292"/>
        <dbReference type="ChEBI" id="CHEBI:15378"/>
        <dbReference type="ChEBI" id="CHEBI:29985"/>
        <dbReference type="ChEBI" id="CHEBI:44337"/>
        <dbReference type="ChEBI" id="CHEBI:57287"/>
        <dbReference type="ChEBI" id="CHEBI:57288"/>
        <dbReference type="EC" id="2.3.1.1"/>
    </reaction>
</comment>
<evidence type="ECO:0000256" key="4">
    <source>
        <dbReference type="ARBA" id="ARBA00022813"/>
    </source>
</evidence>
<organism evidence="7 9">
    <name type="scientific">Aerococcus sanguinicola</name>
    <dbReference type="NCBI Taxonomy" id="119206"/>
    <lineage>
        <taxon>Bacteria</taxon>
        <taxon>Bacillati</taxon>
        <taxon>Bacillota</taxon>
        <taxon>Bacilli</taxon>
        <taxon>Lactobacillales</taxon>
        <taxon>Aerococcaceae</taxon>
        <taxon>Aerococcus</taxon>
    </lineage>
</organism>
<dbReference type="GO" id="GO:0004358">
    <property type="term" value="F:L-glutamate N-acetyltransferase activity, acting on acetyl-L-ornithine as donor"/>
    <property type="evidence" value="ECO:0007669"/>
    <property type="project" value="UniProtKB-UniRule"/>
</dbReference>
<evidence type="ECO:0000256" key="2">
    <source>
        <dbReference type="ARBA" id="ARBA00011475"/>
    </source>
</evidence>
<dbReference type="PANTHER" id="PTHR23100:SF0">
    <property type="entry name" value="ARGININE BIOSYNTHESIS BIFUNCTIONAL PROTEIN ARGJ, MITOCHONDRIAL"/>
    <property type="match status" value="1"/>
</dbReference>
<dbReference type="OrthoDB" id="9804242at2"/>
<dbReference type="HAMAP" id="MF_01106">
    <property type="entry name" value="ArgJ"/>
    <property type="match status" value="1"/>
</dbReference>
<accession>A0A0X8FCM0</accession>
<comment type="pathway">
    <text evidence="6">Amino-acid biosynthesis; L-arginine biosynthesis; N(2)-acetyl-L-ornithine from L-glutamate: step 1/4.</text>
</comment>
<gene>
    <name evidence="6" type="primary">argJ</name>
    <name evidence="7" type="ORF">AWM72_08970</name>
    <name evidence="8" type="ORF">CYJ28_00780</name>
</gene>
<feature type="site" description="Cleavage; by autolysis" evidence="6">
    <location>
        <begin position="183"/>
        <end position="184"/>
    </location>
</feature>
<name>A0A0X8FCM0_9LACT</name>
<feature type="chain" id="PRO_5034527946" description="Arginine biosynthesis bifunctional protein ArgJ alpha chain" evidence="6">
    <location>
        <begin position="1"/>
        <end position="183"/>
    </location>
</feature>
<dbReference type="CDD" id="cd02152">
    <property type="entry name" value="OAT"/>
    <property type="match status" value="1"/>
</dbReference>